<feature type="transmembrane region" description="Helical" evidence="1">
    <location>
        <begin position="199"/>
        <end position="215"/>
    </location>
</feature>
<organism evidence="3 4">
    <name type="scientific">Phocaeicola coprocola</name>
    <dbReference type="NCBI Taxonomy" id="310298"/>
    <lineage>
        <taxon>Bacteria</taxon>
        <taxon>Pseudomonadati</taxon>
        <taxon>Bacteroidota</taxon>
        <taxon>Bacteroidia</taxon>
        <taxon>Bacteroidales</taxon>
        <taxon>Bacteroidaceae</taxon>
        <taxon>Phocaeicola</taxon>
    </lineage>
</organism>
<reference evidence="3 4" key="1">
    <citation type="submission" date="2018-08" db="EMBL/GenBank/DDBJ databases">
        <title>A genome reference for cultivated species of the human gut microbiota.</title>
        <authorList>
            <person name="Zou Y."/>
            <person name="Xue W."/>
            <person name="Luo G."/>
        </authorList>
    </citation>
    <scope>NUCLEOTIDE SEQUENCE [LARGE SCALE GENOMIC DNA]</scope>
    <source>
        <strain evidence="3 4">AF24-2</strain>
    </source>
</reference>
<feature type="domain" description="Acyltransferase 3" evidence="2">
    <location>
        <begin position="7"/>
        <end position="307"/>
    </location>
</feature>
<feature type="transmembrane region" description="Helical" evidence="1">
    <location>
        <begin position="221"/>
        <end position="242"/>
    </location>
</feature>
<protein>
    <recommendedName>
        <fullName evidence="2">Acyltransferase 3 domain-containing protein</fullName>
    </recommendedName>
</protein>
<dbReference type="AlphaFoldDB" id="A0A412GZ18"/>
<accession>A0A412GZ18</accession>
<feature type="transmembrane region" description="Helical" evidence="1">
    <location>
        <begin position="7"/>
        <end position="26"/>
    </location>
</feature>
<name>A0A412GZ18_9BACT</name>
<keyword evidence="1" id="KW-0812">Transmembrane</keyword>
<keyword evidence="1" id="KW-1133">Transmembrane helix</keyword>
<evidence type="ECO:0000259" key="2">
    <source>
        <dbReference type="Pfam" id="PF01757"/>
    </source>
</evidence>
<keyword evidence="4" id="KW-1185">Reference proteome</keyword>
<gene>
    <name evidence="3" type="ORF">DWY20_00975</name>
</gene>
<proteinExistence type="predicted"/>
<dbReference type="Proteomes" id="UP000285864">
    <property type="component" value="Unassembled WGS sequence"/>
</dbReference>
<feature type="transmembrane region" description="Helical" evidence="1">
    <location>
        <begin position="169"/>
        <end position="187"/>
    </location>
</feature>
<feature type="transmembrane region" description="Helical" evidence="1">
    <location>
        <begin position="145"/>
        <end position="163"/>
    </location>
</feature>
<sequence length="345" mass="40623">MDTRKSNIELLRIIAMFGIVISHFFFVDFAKIPHVDNSGIYEFIKVLYSFVNVHVNIFILISGYFSIKLKWKSILDLSIKCLTISLLIYLGVILNRHPFNLKEFIHCFLFFIRDEKWWFIECYFYLMLLSPLLNYIRNNINKSQYIKFIVILAFINIILGGLLQSKLNNTGFTVHHFIFLYFIGGYIRRFGLLQNIENTKLLIGFICLSFTHYLLNRFQCALWRGYIDPIIIINAIFIFIIFSRIEIQNKYINILSKGVFTVYLIHDDGVYTRGFFREIIVSFTNLTTNLNLLFLITLAFSIVLFISILVGDILLRKAESPLINYLSKYDVINKLNNYINKKYGT</sequence>
<evidence type="ECO:0000313" key="3">
    <source>
        <dbReference type="EMBL" id="RGS00238.1"/>
    </source>
</evidence>
<dbReference type="Pfam" id="PF01757">
    <property type="entry name" value="Acyl_transf_3"/>
    <property type="match status" value="1"/>
</dbReference>
<dbReference type="InterPro" id="IPR002656">
    <property type="entry name" value="Acyl_transf_3_dom"/>
</dbReference>
<dbReference type="GO" id="GO:0016747">
    <property type="term" value="F:acyltransferase activity, transferring groups other than amino-acyl groups"/>
    <property type="evidence" value="ECO:0007669"/>
    <property type="project" value="InterPro"/>
</dbReference>
<evidence type="ECO:0000313" key="4">
    <source>
        <dbReference type="Proteomes" id="UP000285864"/>
    </source>
</evidence>
<feature type="transmembrane region" description="Helical" evidence="1">
    <location>
        <begin position="292"/>
        <end position="315"/>
    </location>
</feature>
<feature type="transmembrane region" description="Helical" evidence="1">
    <location>
        <begin position="46"/>
        <end position="65"/>
    </location>
</feature>
<feature type="transmembrane region" description="Helical" evidence="1">
    <location>
        <begin position="117"/>
        <end position="136"/>
    </location>
</feature>
<comment type="caution">
    <text evidence="3">The sequence shown here is derived from an EMBL/GenBank/DDBJ whole genome shotgun (WGS) entry which is preliminary data.</text>
</comment>
<keyword evidence="1" id="KW-0472">Membrane</keyword>
<dbReference type="EMBL" id="QRUU01000002">
    <property type="protein sequence ID" value="RGS00238.1"/>
    <property type="molecule type" value="Genomic_DNA"/>
</dbReference>
<evidence type="ECO:0000256" key="1">
    <source>
        <dbReference type="SAM" id="Phobius"/>
    </source>
</evidence>
<dbReference type="RefSeq" id="WP_118482744.1">
    <property type="nucleotide sequence ID" value="NZ_QRUU01000002.1"/>
</dbReference>
<feature type="transmembrane region" description="Helical" evidence="1">
    <location>
        <begin position="77"/>
        <end position="97"/>
    </location>
</feature>